<keyword evidence="3" id="KW-0949">S-adenosyl-L-methionine</keyword>
<evidence type="ECO:0000256" key="4">
    <source>
        <dbReference type="ARBA" id="ARBA00022723"/>
    </source>
</evidence>
<proteinExistence type="predicted"/>
<evidence type="ECO:0000256" key="2">
    <source>
        <dbReference type="ARBA" id="ARBA00022485"/>
    </source>
</evidence>
<reference evidence="7" key="1">
    <citation type="journal article" date="2014" name="Front. Microbiol.">
        <title>High frequency of phylogenetically diverse reductive dehalogenase-homologous genes in deep subseafloor sedimentary metagenomes.</title>
        <authorList>
            <person name="Kawai M."/>
            <person name="Futagami T."/>
            <person name="Toyoda A."/>
            <person name="Takaki Y."/>
            <person name="Nishi S."/>
            <person name="Hori S."/>
            <person name="Arai W."/>
            <person name="Tsubouchi T."/>
            <person name="Morono Y."/>
            <person name="Uchiyama I."/>
            <person name="Ito T."/>
            <person name="Fujiyama A."/>
            <person name="Inagaki F."/>
            <person name="Takami H."/>
        </authorList>
    </citation>
    <scope>NUCLEOTIDE SEQUENCE</scope>
    <source>
        <strain evidence="7">Expedition CK06-06</strain>
    </source>
</reference>
<keyword evidence="6" id="KW-0411">Iron-sulfur</keyword>
<dbReference type="AlphaFoldDB" id="X1JIH2"/>
<dbReference type="InterPro" id="IPR013785">
    <property type="entry name" value="Aldolase_TIM"/>
</dbReference>
<dbReference type="EMBL" id="BARU01041798">
    <property type="protein sequence ID" value="GAH78094.1"/>
    <property type="molecule type" value="Genomic_DNA"/>
</dbReference>
<gene>
    <name evidence="7" type="ORF">S03H2_64360</name>
</gene>
<comment type="caution">
    <text evidence="7">The sequence shown here is derived from an EMBL/GenBank/DDBJ whole genome shotgun (WGS) entry which is preliminary data.</text>
</comment>
<dbReference type="PANTHER" id="PTHR30352:SF5">
    <property type="entry name" value="PYRUVATE FORMATE-LYASE 1-ACTIVATING ENZYME"/>
    <property type="match status" value="1"/>
</dbReference>
<sequence>DQCAARMAPVLEALEVLADVGIHTEIVILLVPTLNDSPAEVREMARWLVKALGPDVPVHFSRFHPTYRMKNLPPTPVETLDRARKVALDAGLRYVYVGNVAFHEGESTYCASCGKRAIHRVGYRVDPSGMKDGACASCGAKIPGIWSQEEALAFKPKPAKGPKTSPAPAAASS</sequence>
<dbReference type="Gene3D" id="3.20.20.70">
    <property type="entry name" value="Aldolase class I"/>
    <property type="match status" value="1"/>
</dbReference>
<name>X1JIH2_9ZZZZ</name>
<keyword evidence="4" id="KW-0479">Metal-binding</keyword>
<protein>
    <recommendedName>
        <fullName evidence="8">Radical SAM core domain-containing protein</fullName>
    </recommendedName>
</protein>
<evidence type="ECO:0000313" key="7">
    <source>
        <dbReference type="EMBL" id="GAH78094.1"/>
    </source>
</evidence>
<evidence type="ECO:0000256" key="1">
    <source>
        <dbReference type="ARBA" id="ARBA00001966"/>
    </source>
</evidence>
<keyword evidence="5" id="KW-0408">Iron</keyword>
<evidence type="ECO:0008006" key="8">
    <source>
        <dbReference type="Google" id="ProtNLM"/>
    </source>
</evidence>
<dbReference type="InterPro" id="IPR058240">
    <property type="entry name" value="rSAM_sf"/>
</dbReference>
<dbReference type="SUPFAM" id="SSF102114">
    <property type="entry name" value="Radical SAM enzymes"/>
    <property type="match status" value="1"/>
</dbReference>
<dbReference type="GO" id="GO:0051539">
    <property type="term" value="F:4 iron, 4 sulfur cluster binding"/>
    <property type="evidence" value="ECO:0007669"/>
    <property type="project" value="UniProtKB-KW"/>
</dbReference>
<dbReference type="GO" id="GO:0046872">
    <property type="term" value="F:metal ion binding"/>
    <property type="evidence" value="ECO:0007669"/>
    <property type="project" value="UniProtKB-KW"/>
</dbReference>
<comment type="cofactor">
    <cofactor evidence="1">
        <name>[4Fe-4S] cluster</name>
        <dbReference type="ChEBI" id="CHEBI:49883"/>
    </cofactor>
</comment>
<dbReference type="InterPro" id="IPR034457">
    <property type="entry name" value="Organic_radical-activating"/>
</dbReference>
<organism evidence="7">
    <name type="scientific">marine sediment metagenome</name>
    <dbReference type="NCBI Taxonomy" id="412755"/>
    <lineage>
        <taxon>unclassified sequences</taxon>
        <taxon>metagenomes</taxon>
        <taxon>ecological metagenomes</taxon>
    </lineage>
</organism>
<dbReference type="PANTHER" id="PTHR30352">
    <property type="entry name" value="PYRUVATE FORMATE-LYASE-ACTIVATING ENZYME"/>
    <property type="match status" value="1"/>
</dbReference>
<evidence type="ECO:0000256" key="5">
    <source>
        <dbReference type="ARBA" id="ARBA00023004"/>
    </source>
</evidence>
<evidence type="ECO:0000256" key="6">
    <source>
        <dbReference type="ARBA" id="ARBA00023014"/>
    </source>
</evidence>
<accession>X1JIH2</accession>
<evidence type="ECO:0000256" key="3">
    <source>
        <dbReference type="ARBA" id="ARBA00022691"/>
    </source>
</evidence>
<keyword evidence="2" id="KW-0004">4Fe-4S</keyword>
<feature type="non-terminal residue" evidence="7">
    <location>
        <position position="1"/>
    </location>
</feature>